<comment type="function">
    <text evidence="5">Responsible for synthesis of pseudouridine from uracil-55 in the psi GC loop of transfer RNAs.</text>
</comment>
<proteinExistence type="inferred from homology"/>
<feature type="domain" description="tRNA pseudouridylate synthase B C-terminal" evidence="9">
    <location>
        <begin position="216"/>
        <end position="251"/>
    </location>
</feature>
<dbReference type="HAMAP" id="MF_01080">
    <property type="entry name" value="TruB_bact"/>
    <property type="match status" value="1"/>
</dbReference>
<dbReference type="Gene3D" id="3.30.2350.10">
    <property type="entry name" value="Pseudouridine synthase"/>
    <property type="match status" value="1"/>
</dbReference>
<feature type="domain" description="Pseudouridine synthase II N-terminal" evidence="7">
    <location>
        <begin position="60"/>
        <end position="215"/>
    </location>
</feature>
<dbReference type="AlphaFoldDB" id="A0A938YFQ0"/>
<dbReference type="InterPro" id="IPR036974">
    <property type="entry name" value="PUA_sf"/>
</dbReference>
<dbReference type="EMBL" id="JAERWL010000002">
    <property type="protein sequence ID" value="MBM9475042.1"/>
    <property type="molecule type" value="Genomic_DNA"/>
</dbReference>
<evidence type="ECO:0000256" key="4">
    <source>
        <dbReference type="ARBA" id="ARBA00023235"/>
    </source>
</evidence>
<evidence type="ECO:0000256" key="5">
    <source>
        <dbReference type="HAMAP-Rule" id="MF_01080"/>
    </source>
</evidence>
<dbReference type="GO" id="GO:0003723">
    <property type="term" value="F:RNA binding"/>
    <property type="evidence" value="ECO:0007669"/>
    <property type="project" value="InterPro"/>
</dbReference>
<evidence type="ECO:0000313" key="11">
    <source>
        <dbReference type="Proteomes" id="UP000663801"/>
    </source>
</evidence>
<dbReference type="CDD" id="cd02573">
    <property type="entry name" value="PseudoU_synth_EcTruB"/>
    <property type="match status" value="1"/>
</dbReference>
<dbReference type="InterPro" id="IPR015225">
    <property type="entry name" value="tRNA_psdUridine_synth_fam2_C"/>
</dbReference>
<dbReference type="SUPFAM" id="SSF55120">
    <property type="entry name" value="Pseudouridine synthase"/>
    <property type="match status" value="1"/>
</dbReference>
<gene>
    <name evidence="5 10" type="primary">truB</name>
    <name evidence="10" type="ORF">JL107_01155</name>
</gene>
<keyword evidence="4 5" id="KW-0413">Isomerase</keyword>
<feature type="compositionally biased region" description="Low complexity" evidence="6">
    <location>
        <begin position="7"/>
        <end position="20"/>
    </location>
</feature>
<dbReference type="Pfam" id="PF01509">
    <property type="entry name" value="TruB_N"/>
    <property type="match status" value="1"/>
</dbReference>
<comment type="similarity">
    <text evidence="2 5">Belongs to the pseudouridine synthase TruB family. Type 1 subfamily.</text>
</comment>
<dbReference type="GO" id="GO:1990481">
    <property type="term" value="P:mRNA pseudouridine synthesis"/>
    <property type="evidence" value="ECO:0007669"/>
    <property type="project" value="TreeGrafter"/>
</dbReference>
<organism evidence="10 11">
    <name type="scientific">Nakamurella flavida</name>
    <dbReference type="NCBI Taxonomy" id="363630"/>
    <lineage>
        <taxon>Bacteria</taxon>
        <taxon>Bacillati</taxon>
        <taxon>Actinomycetota</taxon>
        <taxon>Actinomycetes</taxon>
        <taxon>Nakamurellales</taxon>
        <taxon>Nakamurellaceae</taxon>
        <taxon>Nakamurella</taxon>
    </lineage>
</organism>
<dbReference type="InterPro" id="IPR032819">
    <property type="entry name" value="TruB_C"/>
</dbReference>
<dbReference type="InterPro" id="IPR014780">
    <property type="entry name" value="tRNA_psdUridine_synth_TruB"/>
</dbReference>
<dbReference type="EC" id="5.4.99.25" evidence="5"/>
<dbReference type="InterPro" id="IPR002501">
    <property type="entry name" value="PsdUridine_synth_N"/>
</dbReference>
<keyword evidence="11" id="KW-1185">Reference proteome</keyword>
<evidence type="ECO:0000259" key="8">
    <source>
        <dbReference type="Pfam" id="PF09142"/>
    </source>
</evidence>
<keyword evidence="3 5" id="KW-0819">tRNA processing</keyword>
<dbReference type="Pfam" id="PF16198">
    <property type="entry name" value="TruB_C_2"/>
    <property type="match status" value="1"/>
</dbReference>
<dbReference type="GO" id="GO:0031119">
    <property type="term" value="P:tRNA pseudouridine synthesis"/>
    <property type="evidence" value="ECO:0007669"/>
    <property type="project" value="UniProtKB-UniRule"/>
</dbReference>
<dbReference type="GO" id="GO:0160148">
    <property type="term" value="F:tRNA pseudouridine(55) synthase activity"/>
    <property type="evidence" value="ECO:0007669"/>
    <property type="project" value="UniProtKB-EC"/>
</dbReference>
<comment type="catalytic activity">
    <reaction evidence="1 5">
        <text>uridine(55) in tRNA = pseudouridine(55) in tRNA</text>
        <dbReference type="Rhea" id="RHEA:42532"/>
        <dbReference type="Rhea" id="RHEA-COMP:10101"/>
        <dbReference type="Rhea" id="RHEA-COMP:10102"/>
        <dbReference type="ChEBI" id="CHEBI:65314"/>
        <dbReference type="ChEBI" id="CHEBI:65315"/>
        <dbReference type="EC" id="5.4.99.25"/>
    </reaction>
</comment>
<evidence type="ECO:0000256" key="1">
    <source>
        <dbReference type="ARBA" id="ARBA00000385"/>
    </source>
</evidence>
<evidence type="ECO:0000259" key="9">
    <source>
        <dbReference type="Pfam" id="PF16198"/>
    </source>
</evidence>
<evidence type="ECO:0000256" key="2">
    <source>
        <dbReference type="ARBA" id="ARBA00005642"/>
    </source>
</evidence>
<name>A0A938YFQ0_9ACTN</name>
<feature type="region of interest" description="Disordered" evidence="6">
    <location>
        <begin position="1"/>
        <end position="39"/>
    </location>
</feature>
<evidence type="ECO:0000256" key="6">
    <source>
        <dbReference type="SAM" id="MobiDB-lite"/>
    </source>
</evidence>
<dbReference type="Proteomes" id="UP000663801">
    <property type="component" value="Unassembled WGS sequence"/>
</dbReference>
<dbReference type="NCBIfam" id="TIGR00431">
    <property type="entry name" value="TruB"/>
    <property type="match status" value="1"/>
</dbReference>
<dbReference type="Pfam" id="PF09142">
    <property type="entry name" value="TruB_C"/>
    <property type="match status" value="1"/>
</dbReference>
<dbReference type="RefSeq" id="WP_205255195.1">
    <property type="nucleotide sequence ID" value="NZ_BAAAPV010000001.1"/>
</dbReference>
<dbReference type="InterPro" id="IPR020103">
    <property type="entry name" value="PsdUridine_synth_cat_dom_sf"/>
</dbReference>
<feature type="active site" description="Nucleophile" evidence="5">
    <location>
        <position position="74"/>
    </location>
</feature>
<evidence type="ECO:0000259" key="7">
    <source>
        <dbReference type="Pfam" id="PF01509"/>
    </source>
</evidence>
<dbReference type="PANTHER" id="PTHR13767:SF2">
    <property type="entry name" value="PSEUDOURIDYLATE SYNTHASE TRUB1"/>
    <property type="match status" value="1"/>
</dbReference>
<sequence length="341" mass="34976">MTGADGSSARAAQASRTARAPRTDRPPRRPPVPLPPGGGLLLVDKPTTWTSHDVVGRVRGLLRTRKVGHAGTLDPLATGLLVIAVDRSTKLLGHLALTDKTYSATIRLGASTTTDDSDGEIVAEAAASAVAALDTAGVRAAIGPLTGDLLQVPSSVSAIKVDGRRAYQRVRDGEAVELAARPVTVSRFALLAEHHDGDGHLDLEVEVDCTTGTYIRALARDLGAALGVGGHLTRLRRTRVGPFSLDGALTLPVAGPDGDAPDAGDRVAAELLAAADAVRLAFATRTVSAEEATDLGHGRSVPAAGLPGVVGVFRAGDDALIALVREDAGRARSVLGWQTAG</sequence>
<dbReference type="Gene3D" id="2.30.130.10">
    <property type="entry name" value="PUA domain"/>
    <property type="match status" value="1"/>
</dbReference>
<comment type="caution">
    <text evidence="10">The sequence shown here is derived from an EMBL/GenBank/DDBJ whole genome shotgun (WGS) entry which is preliminary data.</text>
</comment>
<evidence type="ECO:0000256" key="3">
    <source>
        <dbReference type="ARBA" id="ARBA00022694"/>
    </source>
</evidence>
<dbReference type="PANTHER" id="PTHR13767">
    <property type="entry name" value="TRNA-PSEUDOURIDINE SYNTHASE"/>
    <property type="match status" value="1"/>
</dbReference>
<protein>
    <recommendedName>
        <fullName evidence="5">tRNA pseudouridine synthase B</fullName>
        <ecNumber evidence="5">5.4.99.25</ecNumber>
    </recommendedName>
    <alternativeName>
        <fullName evidence="5">tRNA pseudouridine(55) synthase</fullName>
        <shortName evidence="5">Psi55 synthase</shortName>
    </alternativeName>
    <alternativeName>
        <fullName evidence="5">tRNA pseudouridylate synthase</fullName>
    </alternativeName>
    <alternativeName>
        <fullName evidence="5">tRNA-uridine isomerase</fullName>
    </alternativeName>
</protein>
<accession>A0A938YFQ0</accession>
<dbReference type="InterPro" id="IPR015947">
    <property type="entry name" value="PUA-like_sf"/>
</dbReference>
<reference evidence="10" key="1">
    <citation type="submission" date="2021-01" db="EMBL/GenBank/DDBJ databases">
        <title>KCTC 19127 draft genome.</title>
        <authorList>
            <person name="An D."/>
        </authorList>
    </citation>
    <scope>NUCLEOTIDE SEQUENCE</scope>
    <source>
        <strain evidence="10">KCTC 19127</strain>
    </source>
</reference>
<evidence type="ECO:0000313" key="10">
    <source>
        <dbReference type="EMBL" id="MBM9475042.1"/>
    </source>
</evidence>
<feature type="domain" description="tRNA pseudouridine synthase II TruB subfamily 2 C-terminal" evidence="8">
    <location>
        <begin position="282"/>
        <end position="335"/>
    </location>
</feature>
<dbReference type="SUPFAM" id="SSF88697">
    <property type="entry name" value="PUA domain-like"/>
    <property type="match status" value="1"/>
</dbReference>